<evidence type="ECO:0000313" key="1">
    <source>
        <dbReference type="EnsemblMetazoa" id="PPA32763.1"/>
    </source>
</evidence>
<sequence>MDVPWRLSWKESMLTTAGFAGYGRMLPCIDGDVDEGIRNLEAAAAAVVGAFQEGNSLSDRADRAMAEGRSGRDDILCWVQDYLLSGSDLLLAQCAVQTVCMRVWMLVISGDFDVATAGLACAATSAVLRHPTRAS</sequence>
<keyword evidence="2" id="KW-1185">Reference proteome</keyword>
<protein>
    <submittedName>
        <fullName evidence="1">Uncharacterized protein</fullName>
    </submittedName>
</protein>
<dbReference type="Proteomes" id="UP000005239">
    <property type="component" value="Unassembled WGS sequence"/>
</dbReference>
<evidence type="ECO:0000313" key="2">
    <source>
        <dbReference type="Proteomes" id="UP000005239"/>
    </source>
</evidence>
<reference evidence="1" key="2">
    <citation type="submission" date="2022-06" db="UniProtKB">
        <authorList>
            <consortium name="EnsemblMetazoa"/>
        </authorList>
    </citation>
    <scope>IDENTIFICATION</scope>
    <source>
        <strain evidence="1">PS312</strain>
    </source>
</reference>
<proteinExistence type="predicted"/>
<accession>A0A8R1YNI4</accession>
<organism evidence="1 2">
    <name type="scientific">Pristionchus pacificus</name>
    <name type="common">Parasitic nematode worm</name>
    <dbReference type="NCBI Taxonomy" id="54126"/>
    <lineage>
        <taxon>Eukaryota</taxon>
        <taxon>Metazoa</taxon>
        <taxon>Ecdysozoa</taxon>
        <taxon>Nematoda</taxon>
        <taxon>Chromadorea</taxon>
        <taxon>Rhabditida</taxon>
        <taxon>Rhabditina</taxon>
        <taxon>Diplogasteromorpha</taxon>
        <taxon>Diplogasteroidea</taxon>
        <taxon>Neodiplogasteridae</taxon>
        <taxon>Pristionchus</taxon>
    </lineage>
</organism>
<gene>
    <name evidence="1" type="primary">WBGene00205623</name>
</gene>
<dbReference type="EnsemblMetazoa" id="PPA32763.1">
    <property type="protein sequence ID" value="PPA32763.1"/>
    <property type="gene ID" value="WBGene00205623"/>
</dbReference>
<dbReference type="AlphaFoldDB" id="A0A2A6C8F7"/>
<reference evidence="2" key="1">
    <citation type="journal article" date="2008" name="Nat. Genet.">
        <title>The Pristionchus pacificus genome provides a unique perspective on nematode lifestyle and parasitism.</title>
        <authorList>
            <person name="Dieterich C."/>
            <person name="Clifton S.W."/>
            <person name="Schuster L.N."/>
            <person name="Chinwalla A."/>
            <person name="Delehaunty K."/>
            <person name="Dinkelacker I."/>
            <person name="Fulton L."/>
            <person name="Fulton R."/>
            <person name="Godfrey J."/>
            <person name="Minx P."/>
            <person name="Mitreva M."/>
            <person name="Roeseler W."/>
            <person name="Tian H."/>
            <person name="Witte H."/>
            <person name="Yang S.P."/>
            <person name="Wilson R.K."/>
            <person name="Sommer R.J."/>
        </authorList>
    </citation>
    <scope>NUCLEOTIDE SEQUENCE [LARGE SCALE GENOMIC DNA]</scope>
    <source>
        <strain evidence="2">PS312</strain>
    </source>
</reference>
<accession>A0A2A6C8F7</accession>
<name>A0A2A6C8F7_PRIPA</name>